<feature type="signal peptide" evidence="1">
    <location>
        <begin position="1"/>
        <end position="21"/>
    </location>
</feature>
<keyword evidence="3" id="KW-1185">Reference proteome</keyword>
<dbReference type="EMBL" id="JAUQSY010000016">
    <property type="protein sequence ID" value="MDO7877111.1"/>
    <property type="molecule type" value="Genomic_DNA"/>
</dbReference>
<keyword evidence="1" id="KW-0732">Signal</keyword>
<organism evidence="2 3">
    <name type="scientific">Hymenobacter aranciens</name>
    <dbReference type="NCBI Taxonomy" id="3063996"/>
    <lineage>
        <taxon>Bacteria</taxon>
        <taxon>Pseudomonadati</taxon>
        <taxon>Bacteroidota</taxon>
        <taxon>Cytophagia</taxon>
        <taxon>Cytophagales</taxon>
        <taxon>Hymenobacteraceae</taxon>
        <taxon>Hymenobacter</taxon>
    </lineage>
</organism>
<proteinExistence type="predicted"/>
<sequence length="120" mass="12307">MKNLLLAALASLSLAAAPATLHSHLLIDAGKQFLLGGGQPGAFTVQGRNVGPVPVAVREEPRTGPAIGRGTLAPGATARLKFAAGSTARLINLGTKQAVLELDVTGDTGQLRMTYEPAQR</sequence>
<evidence type="ECO:0008006" key="4">
    <source>
        <dbReference type="Google" id="ProtNLM"/>
    </source>
</evidence>
<accession>A0ABT9BFS7</accession>
<feature type="chain" id="PRO_5045762492" description="DUF4198 domain-containing protein" evidence="1">
    <location>
        <begin position="22"/>
        <end position="120"/>
    </location>
</feature>
<evidence type="ECO:0000313" key="3">
    <source>
        <dbReference type="Proteomes" id="UP001176429"/>
    </source>
</evidence>
<dbReference type="RefSeq" id="WP_305008529.1">
    <property type="nucleotide sequence ID" value="NZ_JAUQSY010000016.1"/>
</dbReference>
<protein>
    <recommendedName>
        <fullName evidence="4">DUF4198 domain-containing protein</fullName>
    </recommendedName>
</protein>
<evidence type="ECO:0000256" key="1">
    <source>
        <dbReference type="SAM" id="SignalP"/>
    </source>
</evidence>
<dbReference type="Proteomes" id="UP001176429">
    <property type="component" value="Unassembled WGS sequence"/>
</dbReference>
<gene>
    <name evidence="2" type="ORF">Q5H93_20365</name>
</gene>
<name>A0ABT9BFS7_9BACT</name>
<comment type="caution">
    <text evidence="2">The sequence shown here is derived from an EMBL/GenBank/DDBJ whole genome shotgun (WGS) entry which is preliminary data.</text>
</comment>
<reference evidence="2" key="1">
    <citation type="submission" date="2023-07" db="EMBL/GenBank/DDBJ databases">
        <authorList>
            <person name="Kim M.K."/>
        </authorList>
    </citation>
    <scope>NUCLEOTIDE SEQUENCE</scope>
    <source>
        <strain evidence="2">ASUV-10-1</strain>
    </source>
</reference>
<evidence type="ECO:0000313" key="2">
    <source>
        <dbReference type="EMBL" id="MDO7877111.1"/>
    </source>
</evidence>